<keyword evidence="3" id="KW-1185">Reference proteome</keyword>
<feature type="region of interest" description="Disordered" evidence="1">
    <location>
        <begin position="1"/>
        <end position="50"/>
    </location>
</feature>
<name>A0A9D3Z1Z4_DREPO</name>
<feature type="compositionally biased region" description="Basic and acidic residues" evidence="1">
    <location>
        <begin position="8"/>
        <end position="33"/>
    </location>
</feature>
<dbReference type="Proteomes" id="UP000828390">
    <property type="component" value="Unassembled WGS sequence"/>
</dbReference>
<evidence type="ECO:0000313" key="2">
    <source>
        <dbReference type="EMBL" id="KAH3709421.1"/>
    </source>
</evidence>
<reference evidence="2" key="2">
    <citation type="submission" date="2020-11" db="EMBL/GenBank/DDBJ databases">
        <authorList>
            <person name="McCartney M.A."/>
            <person name="Auch B."/>
            <person name="Kono T."/>
            <person name="Mallez S."/>
            <person name="Becker A."/>
            <person name="Gohl D.M."/>
            <person name="Silverstein K.A.T."/>
            <person name="Koren S."/>
            <person name="Bechman K.B."/>
            <person name="Herman A."/>
            <person name="Abrahante J.E."/>
            <person name="Garbe J."/>
        </authorList>
    </citation>
    <scope>NUCLEOTIDE SEQUENCE</scope>
    <source>
        <strain evidence="2">Duluth1</strain>
        <tissue evidence="2">Whole animal</tissue>
    </source>
</reference>
<sequence>MVCTKKWKKEECQEEGRGDGSRKIASWDKRPGEGWKGIKHPSPSLKHKQQKMLNLIRSDVFRHNV</sequence>
<dbReference type="AlphaFoldDB" id="A0A9D3Z1Z4"/>
<gene>
    <name evidence="2" type="ORF">DPMN_068884</name>
</gene>
<dbReference type="EMBL" id="JAIWYP010000014">
    <property type="protein sequence ID" value="KAH3709421.1"/>
    <property type="molecule type" value="Genomic_DNA"/>
</dbReference>
<reference evidence="2" key="1">
    <citation type="journal article" date="2019" name="bioRxiv">
        <title>The Genome of the Zebra Mussel, Dreissena polymorpha: A Resource for Invasive Species Research.</title>
        <authorList>
            <person name="McCartney M.A."/>
            <person name="Auch B."/>
            <person name="Kono T."/>
            <person name="Mallez S."/>
            <person name="Zhang Y."/>
            <person name="Obille A."/>
            <person name="Becker A."/>
            <person name="Abrahante J.E."/>
            <person name="Garbe J."/>
            <person name="Badalamenti J.P."/>
            <person name="Herman A."/>
            <person name="Mangelson H."/>
            <person name="Liachko I."/>
            <person name="Sullivan S."/>
            <person name="Sone E.D."/>
            <person name="Koren S."/>
            <person name="Silverstein K.A.T."/>
            <person name="Beckman K.B."/>
            <person name="Gohl D.M."/>
        </authorList>
    </citation>
    <scope>NUCLEOTIDE SEQUENCE</scope>
    <source>
        <strain evidence="2">Duluth1</strain>
        <tissue evidence="2">Whole animal</tissue>
    </source>
</reference>
<evidence type="ECO:0000256" key="1">
    <source>
        <dbReference type="SAM" id="MobiDB-lite"/>
    </source>
</evidence>
<accession>A0A9D3Z1Z4</accession>
<proteinExistence type="predicted"/>
<protein>
    <submittedName>
        <fullName evidence="2">Uncharacterized protein</fullName>
    </submittedName>
</protein>
<organism evidence="2 3">
    <name type="scientific">Dreissena polymorpha</name>
    <name type="common">Zebra mussel</name>
    <name type="synonym">Mytilus polymorpha</name>
    <dbReference type="NCBI Taxonomy" id="45954"/>
    <lineage>
        <taxon>Eukaryota</taxon>
        <taxon>Metazoa</taxon>
        <taxon>Spiralia</taxon>
        <taxon>Lophotrochozoa</taxon>
        <taxon>Mollusca</taxon>
        <taxon>Bivalvia</taxon>
        <taxon>Autobranchia</taxon>
        <taxon>Heteroconchia</taxon>
        <taxon>Euheterodonta</taxon>
        <taxon>Imparidentia</taxon>
        <taxon>Neoheterodontei</taxon>
        <taxon>Myida</taxon>
        <taxon>Dreissenoidea</taxon>
        <taxon>Dreissenidae</taxon>
        <taxon>Dreissena</taxon>
    </lineage>
</organism>
<comment type="caution">
    <text evidence="2">The sequence shown here is derived from an EMBL/GenBank/DDBJ whole genome shotgun (WGS) entry which is preliminary data.</text>
</comment>
<evidence type="ECO:0000313" key="3">
    <source>
        <dbReference type="Proteomes" id="UP000828390"/>
    </source>
</evidence>